<dbReference type="InterPro" id="IPR003961">
    <property type="entry name" value="FN3_dom"/>
</dbReference>
<dbReference type="PANTHER" id="PTHR13817:SF166">
    <property type="entry name" value="NEURONAL IGCAM-RELATED"/>
    <property type="match status" value="1"/>
</dbReference>
<sequence length="143" mass="15447">MSELQILKTHRNDTGTYSCSAVSDIGTDEAMIQYIVQGRSDSPTDISIVNVTSRSVTLQWEVKHDGNSHVTGSVVQYQSISGKITPYSSWNGQTSQLIVSGSDNLATLRALSPVTLYFIRIVAENALGHSAPSEVVNVTTSEE</sequence>
<dbReference type="PANTHER" id="PTHR13817">
    <property type="entry name" value="TITIN"/>
    <property type="match status" value="1"/>
</dbReference>
<dbReference type="GO" id="GO:0045202">
    <property type="term" value="C:synapse"/>
    <property type="evidence" value="ECO:0007669"/>
    <property type="project" value="TreeGrafter"/>
</dbReference>
<dbReference type="CDD" id="cd00063">
    <property type="entry name" value="FN3"/>
    <property type="match status" value="1"/>
</dbReference>
<dbReference type="InterPro" id="IPR050964">
    <property type="entry name" value="Striated_Muscle_Regulatory"/>
</dbReference>
<evidence type="ECO:0000313" key="4">
    <source>
        <dbReference type="Proteomes" id="UP001054945"/>
    </source>
</evidence>
<proteinExistence type="predicted"/>
<accession>A0AAV4P4W0</accession>
<reference evidence="3 4" key="1">
    <citation type="submission" date="2021-06" db="EMBL/GenBank/DDBJ databases">
        <title>Caerostris extrusa draft genome.</title>
        <authorList>
            <person name="Kono N."/>
            <person name="Arakawa K."/>
        </authorList>
    </citation>
    <scope>NUCLEOTIDE SEQUENCE [LARGE SCALE GENOMIC DNA]</scope>
</reference>
<comment type="caution">
    <text evidence="3">The sequence shown here is derived from an EMBL/GenBank/DDBJ whole genome shotgun (WGS) entry which is preliminary data.</text>
</comment>
<protein>
    <submittedName>
        <fullName evidence="3">Down syndrome cell adhesion molecule</fullName>
    </submittedName>
</protein>
<dbReference type="EMBL" id="BPLR01021545">
    <property type="protein sequence ID" value="GIX91010.1"/>
    <property type="molecule type" value="Genomic_DNA"/>
</dbReference>
<evidence type="ECO:0000313" key="3">
    <source>
        <dbReference type="EMBL" id="GIX91010.1"/>
    </source>
</evidence>
<dbReference type="SMART" id="SM00060">
    <property type="entry name" value="FN3"/>
    <property type="match status" value="1"/>
</dbReference>
<dbReference type="SUPFAM" id="SSF49265">
    <property type="entry name" value="Fibronectin type III"/>
    <property type="match status" value="1"/>
</dbReference>
<dbReference type="Pfam" id="PF00041">
    <property type="entry name" value="fn3"/>
    <property type="match status" value="1"/>
</dbReference>
<dbReference type="InterPro" id="IPR036179">
    <property type="entry name" value="Ig-like_dom_sf"/>
</dbReference>
<name>A0AAV4P4W0_CAEEX</name>
<dbReference type="Gene3D" id="2.60.40.10">
    <property type="entry name" value="Immunoglobulins"/>
    <property type="match status" value="2"/>
</dbReference>
<dbReference type="InterPro" id="IPR036116">
    <property type="entry name" value="FN3_sf"/>
</dbReference>
<dbReference type="PROSITE" id="PS50853">
    <property type="entry name" value="FN3"/>
    <property type="match status" value="1"/>
</dbReference>
<keyword evidence="4" id="KW-1185">Reference proteome</keyword>
<dbReference type="SUPFAM" id="SSF48726">
    <property type="entry name" value="Immunoglobulin"/>
    <property type="match status" value="1"/>
</dbReference>
<organism evidence="3 4">
    <name type="scientific">Caerostris extrusa</name>
    <name type="common">Bark spider</name>
    <name type="synonym">Caerostris bankana</name>
    <dbReference type="NCBI Taxonomy" id="172846"/>
    <lineage>
        <taxon>Eukaryota</taxon>
        <taxon>Metazoa</taxon>
        <taxon>Ecdysozoa</taxon>
        <taxon>Arthropoda</taxon>
        <taxon>Chelicerata</taxon>
        <taxon>Arachnida</taxon>
        <taxon>Araneae</taxon>
        <taxon>Araneomorphae</taxon>
        <taxon>Entelegynae</taxon>
        <taxon>Araneoidea</taxon>
        <taxon>Araneidae</taxon>
        <taxon>Caerostris</taxon>
    </lineage>
</organism>
<evidence type="ECO:0000259" key="2">
    <source>
        <dbReference type="PROSITE" id="PS50853"/>
    </source>
</evidence>
<dbReference type="GO" id="GO:0007416">
    <property type="term" value="P:synapse assembly"/>
    <property type="evidence" value="ECO:0007669"/>
    <property type="project" value="TreeGrafter"/>
</dbReference>
<feature type="non-terminal residue" evidence="3">
    <location>
        <position position="143"/>
    </location>
</feature>
<dbReference type="GO" id="GO:0007156">
    <property type="term" value="P:homophilic cell adhesion via plasma membrane adhesion molecules"/>
    <property type="evidence" value="ECO:0007669"/>
    <property type="project" value="TreeGrafter"/>
</dbReference>
<gene>
    <name evidence="3" type="primary">Dscam_14</name>
    <name evidence="3" type="ORF">CEXT_717911</name>
</gene>
<keyword evidence="1" id="KW-0677">Repeat</keyword>
<evidence type="ECO:0000256" key="1">
    <source>
        <dbReference type="ARBA" id="ARBA00022737"/>
    </source>
</evidence>
<dbReference type="AlphaFoldDB" id="A0AAV4P4W0"/>
<dbReference type="InterPro" id="IPR013783">
    <property type="entry name" value="Ig-like_fold"/>
</dbReference>
<dbReference type="Proteomes" id="UP001054945">
    <property type="component" value="Unassembled WGS sequence"/>
</dbReference>
<feature type="domain" description="Fibronectin type-III" evidence="2">
    <location>
        <begin position="42"/>
        <end position="143"/>
    </location>
</feature>